<evidence type="ECO:0000313" key="5">
    <source>
        <dbReference type="Proteomes" id="UP000824090"/>
    </source>
</evidence>
<name>A0A9D1L705_9FIRM</name>
<gene>
    <name evidence="4" type="ORF">IAC50_08545</name>
</gene>
<dbReference type="Gene3D" id="3.40.50.1970">
    <property type="match status" value="1"/>
</dbReference>
<dbReference type="CDD" id="cd14863">
    <property type="entry name" value="Fe-ADH-like"/>
    <property type="match status" value="1"/>
</dbReference>
<feature type="domain" description="Fe-containing alcohol dehydrogenase-like C-terminal" evidence="3">
    <location>
        <begin position="190"/>
        <end position="381"/>
    </location>
</feature>
<dbReference type="PANTHER" id="PTHR11496">
    <property type="entry name" value="ALCOHOL DEHYDROGENASE"/>
    <property type="match status" value="1"/>
</dbReference>
<keyword evidence="1" id="KW-0560">Oxidoreductase</keyword>
<dbReference type="Pfam" id="PF00465">
    <property type="entry name" value="Fe-ADH"/>
    <property type="match status" value="1"/>
</dbReference>
<dbReference type="GO" id="GO:0046872">
    <property type="term" value="F:metal ion binding"/>
    <property type="evidence" value="ECO:0007669"/>
    <property type="project" value="InterPro"/>
</dbReference>
<dbReference type="InterPro" id="IPR056798">
    <property type="entry name" value="ADH_Fe_C"/>
</dbReference>
<feature type="domain" description="Alcohol dehydrogenase iron-type/glycerol dehydrogenase GldA" evidence="2">
    <location>
        <begin position="12"/>
        <end position="177"/>
    </location>
</feature>
<dbReference type="EMBL" id="DVMP01000156">
    <property type="protein sequence ID" value="HIU26525.1"/>
    <property type="molecule type" value="Genomic_DNA"/>
</dbReference>
<evidence type="ECO:0000259" key="2">
    <source>
        <dbReference type="Pfam" id="PF00465"/>
    </source>
</evidence>
<evidence type="ECO:0000256" key="1">
    <source>
        <dbReference type="ARBA" id="ARBA00023002"/>
    </source>
</evidence>
<comment type="caution">
    <text evidence="4">The sequence shown here is derived from an EMBL/GenBank/DDBJ whole genome shotgun (WGS) entry which is preliminary data.</text>
</comment>
<dbReference type="Pfam" id="PF25137">
    <property type="entry name" value="ADH_Fe_C"/>
    <property type="match status" value="1"/>
</dbReference>
<dbReference type="AlphaFoldDB" id="A0A9D1L705"/>
<proteinExistence type="predicted"/>
<dbReference type="InterPro" id="IPR001670">
    <property type="entry name" value="ADH_Fe/GldA"/>
</dbReference>
<dbReference type="FunFam" id="3.40.50.1970:FF:000003">
    <property type="entry name" value="Alcohol dehydrogenase, iron-containing"/>
    <property type="match status" value="1"/>
</dbReference>
<reference evidence="4" key="2">
    <citation type="journal article" date="2021" name="PeerJ">
        <title>Extensive microbial diversity within the chicken gut microbiome revealed by metagenomics and culture.</title>
        <authorList>
            <person name="Gilroy R."/>
            <person name="Ravi A."/>
            <person name="Getino M."/>
            <person name="Pursley I."/>
            <person name="Horton D.L."/>
            <person name="Alikhan N.F."/>
            <person name="Baker D."/>
            <person name="Gharbi K."/>
            <person name="Hall N."/>
            <person name="Watson M."/>
            <person name="Adriaenssens E.M."/>
            <person name="Foster-Nyarko E."/>
            <person name="Jarju S."/>
            <person name="Secka A."/>
            <person name="Antonio M."/>
            <person name="Oren A."/>
            <person name="Chaudhuri R.R."/>
            <person name="La Ragione R."/>
            <person name="Hildebrand F."/>
            <person name="Pallen M.J."/>
        </authorList>
    </citation>
    <scope>NUCLEOTIDE SEQUENCE</scope>
    <source>
        <strain evidence="4">ChiHcec3-6078</strain>
    </source>
</reference>
<sequence>MSVVNFGQACPVVFGSGALEALPEKARNLGMSKVLLVTEAELISLGISSRAKDVLESNGIKVVLFDKVTADPKDALINEGADFLASVPDIDGIIGCGGGSSMDSAKCIAMVNANGGVISDYYYTNFKKVERGLPVILIPTTSGTGSETSAWTVVTDSETGLKNNTSLFPADLALVDPALTYTLPAGQTSSTGLDTLAHGFSAITADPSDNPYIRLMGCEVIKLVFENLPAAVNEPSNRDAREKMSLAACYGGMILSDGLALQFDHSFGEVFGAKYHRPHGLCCAWGLPGAVAMTAKYDPEKTRLIAPYMGVCLSGNESEEETIKLMTDRIVQLMRDCRCQTLKEAGYTLDDCLSLAGNIMSSGQYGAFPKKNMSREEVEYYLKLTYEAYQ</sequence>
<evidence type="ECO:0000259" key="3">
    <source>
        <dbReference type="Pfam" id="PF25137"/>
    </source>
</evidence>
<dbReference type="GO" id="GO:0004022">
    <property type="term" value="F:alcohol dehydrogenase (NAD+) activity"/>
    <property type="evidence" value="ECO:0007669"/>
    <property type="project" value="UniProtKB-ARBA"/>
</dbReference>
<organism evidence="4 5">
    <name type="scientific">Candidatus Allocopromorpha excrementigallinarum</name>
    <dbReference type="NCBI Taxonomy" id="2840742"/>
    <lineage>
        <taxon>Bacteria</taxon>
        <taxon>Bacillati</taxon>
        <taxon>Bacillota</taxon>
        <taxon>Clostridia</taxon>
        <taxon>Eubacteriales</taxon>
        <taxon>Eubacteriaceae</taxon>
        <taxon>Eubacteriaceae incertae sedis</taxon>
        <taxon>Candidatus Allocopromorpha</taxon>
    </lineage>
</organism>
<evidence type="ECO:0000313" key="4">
    <source>
        <dbReference type="EMBL" id="HIU26525.1"/>
    </source>
</evidence>
<dbReference type="InterPro" id="IPR039697">
    <property type="entry name" value="Alcohol_dehydrogenase_Fe"/>
</dbReference>
<dbReference type="SUPFAM" id="SSF56796">
    <property type="entry name" value="Dehydroquinate synthase-like"/>
    <property type="match status" value="1"/>
</dbReference>
<reference evidence="4" key="1">
    <citation type="submission" date="2020-10" db="EMBL/GenBank/DDBJ databases">
        <authorList>
            <person name="Gilroy R."/>
        </authorList>
    </citation>
    <scope>NUCLEOTIDE SEQUENCE</scope>
    <source>
        <strain evidence="4">ChiHcec3-6078</strain>
    </source>
</reference>
<dbReference type="Gene3D" id="1.20.1090.10">
    <property type="entry name" value="Dehydroquinate synthase-like - alpha domain"/>
    <property type="match status" value="1"/>
</dbReference>
<dbReference type="Proteomes" id="UP000824090">
    <property type="component" value="Unassembled WGS sequence"/>
</dbReference>
<protein>
    <submittedName>
        <fullName evidence="4">Iron-containing alcohol dehydrogenase</fullName>
    </submittedName>
</protein>
<dbReference type="PANTHER" id="PTHR11496:SF83">
    <property type="entry name" value="HYDROXYACID-OXOACID TRANSHYDROGENASE, MITOCHONDRIAL"/>
    <property type="match status" value="1"/>
</dbReference>
<accession>A0A9D1L705</accession>